<proteinExistence type="predicted"/>
<evidence type="ECO:0000313" key="2">
    <source>
        <dbReference type="Proteomes" id="UP001220228"/>
    </source>
</evidence>
<sequence>MYYPYLRGKQFELIALREMLNEHTLKSRVVPIIEPIKASSTLKSSLRSFNDENHDLAVIQNPQVTAYKPFVDNKEVTSLKKERSFIPAVIGTTEQAVATLSEYDNPKSMIILPSNAHPALNWQSLVWKQAIKVIAPDNRSLRRHANGEVAVLEDAFDKESRNADYADRGEQFFSDTHIYYKQDGYTGFSDYSVIGSEYVDKGFAPRAVAIHIVYFRKDEELWIRHFVSKTNDDINDVPGKFAEALEALMEWYHSPNFDHDRNDSRALKEFETMSKLKQYSGLGVVKKLSIKHHLEIMGRYLAERADA</sequence>
<dbReference type="InterPro" id="IPR047727">
    <property type="entry name" value="Sce7725-like"/>
</dbReference>
<name>A0ABY8DUD4_9LACO</name>
<dbReference type="Proteomes" id="UP001220228">
    <property type="component" value="Chromosome"/>
</dbReference>
<keyword evidence="2" id="KW-1185">Reference proteome</keyword>
<protein>
    <submittedName>
        <fullName evidence="1">Sce7725 family protein</fullName>
    </submittedName>
</protein>
<accession>A0ABY8DUD4</accession>
<evidence type="ECO:0000313" key="1">
    <source>
        <dbReference type="EMBL" id="WFB40247.1"/>
    </source>
</evidence>
<dbReference type="EMBL" id="CP120687">
    <property type="protein sequence ID" value="WFB40247.1"/>
    <property type="molecule type" value="Genomic_DNA"/>
</dbReference>
<organism evidence="1 2">
    <name type="scientific">Lacticaseibacillus huelsenbergensis</name>
    <dbReference type="NCBI Taxonomy" id="3035291"/>
    <lineage>
        <taxon>Bacteria</taxon>
        <taxon>Bacillati</taxon>
        <taxon>Bacillota</taxon>
        <taxon>Bacilli</taxon>
        <taxon>Lactobacillales</taxon>
        <taxon>Lactobacillaceae</taxon>
        <taxon>Lacticaseibacillus</taxon>
    </lineage>
</organism>
<gene>
    <name evidence="1" type="ORF">LHUE1_001027</name>
</gene>
<dbReference type="NCBIfam" id="NF033831">
    <property type="entry name" value="sce7725_fam"/>
    <property type="match status" value="1"/>
</dbReference>
<reference evidence="1 2" key="1">
    <citation type="submission" date="2023-03" db="EMBL/GenBank/DDBJ databases">
        <authorList>
            <person name="Ruckert-Reed C."/>
        </authorList>
    </citation>
    <scope>NUCLEOTIDE SEQUENCE [LARGE SCALE GENOMIC DNA]</scope>
    <source>
        <strain evidence="1 2">DSM 115425</strain>
    </source>
</reference>
<dbReference type="RefSeq" id="WP_049169362.1">
    <property type="nucleotide sequence ID" value="NZ_CP120687.1"/>
</dbReference>